<gene>
    <name evidence="1" type="ORF">A359_09590</name>
</gene>
<protein>
    <submittedName>
        <fullName evidence="1">Uncharacterized protein</fullName>
    </submittedName>
</protein>
<sequence length="58" mass="6176">MLDAGYHAPVTCYTAYLGVISPSLTFPPHPLVSHGPQEAPTLCSWVDTQSAPHTLTPT</sequence>
<name>J3TY92_9ENTR</name>
<dbReference type="AlphaFoldDB" id="J3TY92"/>
<dbReference type="HOGENOM" id="CLU_2976728_0_0_6"/>
<organism evidence="1 2">
    <name type="scientific">secondary endosymbiont of Ctenarytaina eucalypti</name>
    <dbReference type="NCBI Taxonomy" id="1199245"/>
    <lineage>
        <taxon>Bacteria</taxon>
        <taxon>Pseudomonadati</taxon>
        <taxon>Pseudomonadota</taxon>
        <taxon>Gammaproteobacteria</taxon>
        <taxon>Enterobacterales</taxon>
        <taxon>Enterobacteriaceae</taxon>
        <taxon>aphid secondary symbionts</taxon>
    </lineage>
</organism>
<reference evidence="1 2" key="1">
    <citation type="journal article" date="2012" name="Mol. Biol. Evol.">
        <title>Genome reduction and co-evolution between the primary and secondary bacterial symbionts of psyllids.</title>
        <authorList>
            <person name="Sloan D.B."/>
            <person name="Moran N.A."/>
        </authorList>
    </citation>
    <scope>NUCLEOTIDE SEQUENCE [LARGE SCALE GENOMIC DNA]</scope>
    <source>
        <strain evidence="1">Ceuc_S</strain>
    </source>
</reference>
<evidence type="ECO:0000313" key="1">
    <source>
        <dbReference type="EMBL" id="AFP85320.1"/>
    </source>
</evidence>
<keyword evidence="2" id="KW-1185">Reference proteome</keyword>
<dbReference type="KEGG" id="sect:A359_09590"/>
<dbReference type="Proteomes" id="UP000003936">
    <property type="component" value="Chromosome"/>
</dbReference>
<evidence type="ECO:0000313" key="2">
    <source>
        <dbReference type="Proteomes" id="UP000003936"/>
    </source>
</evidence>
<accession>J3TY92</accession>
<proteinExistence type="predicted"/>
<dbReference type="EMBL" id="CP003546">
    <property type="protein sequence ID" value="AFP85320.1"/>
    <property type="molecule type" value="Genomic_DNA"/>
</dbReference>